<dbReference type="InterPro" id="IPR018713">
    <property type="entry name" value="MPAB/Lcp_cat_dom"/>
</dbReference>
<dbReference type="Pfam" id="PF09995">
    <property type="entry name" value="MPAB_Lcp_cat"/>
    <property type="match status" value="1"/>
</dbReference>
<keyword evidence="2" id="KW-0560">Oxidoreductase</keyword>
<dbReference type="EC" id="1.-.-.-" evidence="2"/>
<organism evidence="2 3">
    <name type="scientific">Nocardioides taihuensis</name>
    <dbReference type="NCBI Taxonomy" id="1835606"/>
    <lineage>
        <taxon>Bacteria</taxon>
        <taxon>Bacillati</taxon>
        <taxon>Actinomycetota</taxon>
        <taxon>Actinomycetes</taxon>
        <taxon>Propionibacteriales</taxon>
        <taxon>Nocardioidaceae</taxon>
        <taxon>Nocardioides</taxon>
    </lineage>
</organism>
<sequence length="301" mass="34463">MGVLARRRPLLHSRGRYDNLEEIRSLDPEVDYDRITWITSRLEFPWDYVQGTGIAFLRDYGVPSISRLLDRTREFEDHGIKRYDDTLLIGEEAGIEGIDSPRAHAAVRRLNRIHGHYDIPNDEFAFVLATTIVGPVRWIDAYGWRPLDPHETAAIAKVTTRFGELMGIRGLPTTYDGYLELLTSYERRHFEHDPANTRVTEASIAIARALAPLPARSLVRRVTIALMDEPLRVALGMPEQPAWFVRAVRAGLRLRARLLRLAPPRREAYHHRPSTYPQGYRLGDLGPASMLDELNQKEIAR</sequence>
<reference evidence="3" key="1">
    <citation type="journal article" date="2019" name="Int. J. Syst. Evol. Microbiol.">
        <title>The Global Catalogue of Microorganisms (GCM) 10K type strain sequencing project: providing services to taxonomists for standard genome sequencing and annotation.</title>
        <authorList>
            <consortium name="The Broad Institute Genomics Platform"/>
            <consortium name="The Broad Institute Genome Sequencing Center for Infectious Disease"/>
            <person name="Wu L."/>
            <person name="Ma J."/>
        </authorList>
    </citation>
    <scope>NUCLEOTIDE SEQUENCE [LARGE SCALE GENOMIC DNA]</scope>
    <source>
        <strain evidence="3">DFY41</strain>
    </source>
</reference>
<dbReference type="PANTHER" id="PTHR36124">
    <property type="match status" value="1"/>
</dbReference>
<dbReference type="EMBL" id="JBHSKD010000004">
    <property type="protein sequence ID" value="MFC5175996.1"/>
    <property type="molecule type" value="Genomic_DNA"/>
</dbReference>
<protein>
    <submittedName>
        <fullName evidence="2">Oxygenase MpaB family protein</fullName>
        <ecNumber evidence="2">1.-.-.-</ecNumber>
    </submittedName>
</protein>
<comment type="caution">
    <text evidence="2">The sequence shown here is derived from an EMBL/GenBank/DDBJ whole genome shotgun (WGS) entry which is preliminary data.</text>
</comment>
<accession>A0ABW0BFC7</accession>
<evidence type="ECO:0000259" key="1">
    <source>
        <dbReference type="Pfam" id="PF09995"/>
    </source>
</evidence>
<dbReference type="RefSeq" id="WP_378587627.1">
    <property type="nucleotide sequence ID" value="NZ_JBHSKD010000004.1"/>
</dbReference>
<keyword evidence="3" id="KW-1185">Reference proteome</keyword>
<feature type="domain" description="ER-bound oxygenase mpaB/mpaB'/Rubber oxygenase catalytic" evidence="1">
    <location>
        <begin position="74"/>
        <end position="255"/>
    </location>
</feature>
<proteinExistence type="predicted"/>
<evidence type="ECO:0000313" key="2">
    <source>
        <dbReference type="EMBL" id="MFC5175996.1"/>
    </source>
</evidence>
<dbReference type="InterPro" id="IPR046366">
    <property type="entry name" value="MPAB"/>
</dbReference>
<dbReference type="PANTHER" id="PTHR36124:SF1">
    <property type="entry name" value="ER-BOUND OXYGENASE MPAB_MPAB'_RUBBER OXYGENASE CATALYTIC DOMAIN-CONTAINING PROTEIN"/>
    <property type="match status" value="1"/>
</dbReference>
<dbReference type="Proteomes" id="UP001596087">
    <property type="component" value="Unassembled WGS sequence"/>
</dbReference>
<name>A0ABW0BFC7_9ACTN</name>
<dbReference type="GO" id="GO:0016491">
    <property type="term" value="F:oxidoreductase activity"/>
    <property type="evidence" value="ECO:0007669"/>
    <property type="project" value="UniProtKB-KW"/>
</dbReference>
<gene>
    <name evidence="2" type="ORF">ACFPGP_04885</name>
</gene>
<evidence type="ECO:0000313" key="3">
    <source>
        <dbReference type="Proteomes" id="UP001596087"/>
    </source>
</evidence>